<dbReference type="FunFam" id="1.10.246.90:FF:000001">
    <property type="entry name" value="Nucleolar protein 56"/>
    <property type="match status" value="1"/>
</dbReference>
<comment type="caution">
    <text evidence="8">The sequence shown here is derived from an EMBL/GenBank/DDBJ whole genome shotgun (WGS) entry which is preliminary data.</text>
</comment>
<dbReference type="PANTHER" id="PTHR10894:SF0">
    <property type="entry name" value="NUCLEOLAR PROTEIN 56"/>
    <property type="match status" value="1"/>
</dbReference>
<dbReference type="InterPro" id="IPR002687">
    <property type="entry name" value="Nop_dom"/>
</dbReference>
<reference evidence="8 9" key="1">
    <citation type="journal article" date="2017" name="Mol. Plant">
        <title>The Genome of Medicinal Plant Macleaya cordata Provides New Insights into Benzylisoquinoline Alkaloids Metabolism.</title>
        <authorList>
            <person name="Liu X."/>
            <person name="Liu Y."/>
            <person name="Huang P."/>
            <person name="Ma Y."/>
            <person name="Qing Z."/>
            <person name="Tang Q."/>
            <person name="Cao H."/>
            <person name="Cheng P."/>
            <person name="Zheng Y."/>
            <person name="Yuan Z."/>
            <person name="Zhou Y."/>
            <person name="Liu J."/>
            <person name="Tang Z."/>
            <person name="Zhuo Y."/>
            <person name="Zhang Y."/>
            <person name="Yu L."/>
            <person name="Huang J."/>
            <person name="Yang P."/>
            <person name="Peng Q."/>
            <person name="Zhang J."/>
            <person name="Jiang W."/>
            <person name="Zhang Z."/>
            <person name="Lin K."/>
            <person name="Ro D.K."/>
            <person name="Chen X."/>
            <person name="Xiong X."/>
            <person name="Shang Y."/>
            <person name="Huang S."/>
            <person name="Zeng J."/>
        </authorList>
    </citation>
    <scope>NUCLEOTIDE SEQUENCE [LARGE SCALE GENOMIC DNA]</scope>
    <source>
        <strain evidence="9">cv. BLH2017</strain>
        <tissue evidence="8">Root</tissue>
    </source>
</reference>
<evidence type="ECO:0000256" key="5">
    <source>
        <dbReference type="ARBA" id="ARBA00040742"/>
    </source>
</evidence>
<evidence type="ECO:0000259" key="7">
    <source>
        <dbReference type="PROSITE" id="PS51358"/>
    </source>
</evidence>
<dbReference type="SUPFAM" id="SSF89124">
    <property type="entry name" value="Nop domain"/>
    <property type="match status" value="1"/>
</dbReference>
<evidence type="ECO:0000256" key="3">
    <source>
        <dbReference type="ARBA" id="ARBA00022517"/>
    </source>
</evidence>
<comment type="subcellular location">
    <subcellularLocation>
        <location evidence="1">Nucleus</location>
        <location evidence="1">Nucleolus</location>
    </subcellularLocation>
</comment>
<evidence type="ECO:0000256" key="4">
    <source>
        <dbReference type="ARBA" id="ARBA00023242"/>
    </source>
</evidence>
<dbReference type="EMBL" id="MVGT01000438">
    <property type="protein sequence ID" value="OVA17545.1"/>
    <property type="molecule type" value="Genomic_DNA"/>
</dbReference>
<dbReference type="Proteomes" id="UP000195402">
    <property type="component" value="Unassembled WGS sequence"/>
</dbReference>
<keyword evidence="4" id="KW-0539">Nucleus</keyword>
<dbReference type="InParanoid" id="A0A200R4C4"/>
<comment type="similarity">
    <text evidence="2">Belongs to the NOP5/NOP56 family.</text>
</comment>
<gene>
    <name evidence="8" type="ORF">BVC80_1837g374</name>
</gene>
<dbReference type="PROSITE" id="PS51358">
    <property type="entry name" value="NOP"/>
    <property type="match status" value="1"/>
</dbReference>
<dbReference type="InterPro" id="IPR045056">
    <property type="entry name" value="Nop56/Nop58"/>
</dbReference>
<evidence type="ECO:0000313" key="9">
    <source>
        <dbReference type="Proteomes" id="UP000195402"/>
    </source>
</evidence>
<dbReference type="GO" id="GO:0030515">
    <property type="term" value="F:snoRNA binding"/>
    <property type="evidence" value="ECO:0007669"/>
    <property type="project" value="InterPro"/>
</dbReference>
<organism evidence="8 9">
    <name type="scientific">Macleaya cordata</name>
    <name type="common">Five-seeded plume-poppy</name>
    <name type="synonym">Bocconia cordata</name>
    <dbReference type="NCBI Taxonomy" id="56857"/>
    <lineage>
        <taxon>Eukaryota</taxon>
        <taxon>Viridiplantae</taxon>
        <taxon>Streptophyta</taxon>
        <taxon>Embryophyta</taxon>
        <taxon>Tracheophyta</taxon>
        <taxon>Spermatophyta</taxon>
        <taxon>Magnoliopsida</taxon>
        <taxon>Ranunculales</taxon>
        <taxon>Papaveraceae</taxon>
        <taxon>Papaveroideae</taxon>
        <taxon>Macleaya</taxon>
    </lineage>
</organism>
<feature type="region of interest" description="Disordered" evidence="6">
    <location>
        <begin position="361"/>
        <end position="489"/>
    </location>
</feature>
<proteinExistence type="inferred from homology"/>
<keyword evidence="9" id="KW-1185">Reference proteome</keyword>
<dbReference type="GO" id="GO:0042254">
    <property type="term" value="P:ribosome biogenesis"/>
    <property type="evidence" value="ECO:0007669"/>
    <property type="project" value="UniProtKB-KW"/>
</dbReference>
<feature type="compositionally biased region" description="Basic residues" evidence="6">
    <location>
        <begin position="477"/>
        <end position="489"/>
    </location>
</feature>
<protein>
    <recommendedName>
        <fullName evidence="5">Nucleolar protein 56</fullName>
    </recommendedName>
</protein>
<dbReference type="Gene3D" id="1.10.246.90">
    <property type="entry name" value="Nop domain"/>
    <property type="match status" value="1"/>
</dbReference>
<sequence length="489" mass="54692">MTEELRNFLELNLKIKEGKKPKFSLGLAEPKIGSHISEETKIPCQSNELVLELLRGVRLHFDRFIKDLKPFDLEKAQLGLGHSYSRAKVKFNVNRVDNMVIQAIFLLDTLDKDVNSFSMRVREWYSWHFPELVKIVNDNYLYAKVAKYVEDKAELSEDKIPGLTEILGDEDKAKEIVEAAKASMGQDLSPIDLINVKQFAQRVMDLSEYRKKLHEYLITKMNDIAPNLASLIGEIVGARLISHAGSLTNLAKCPSSTLQILGAEKALFRALKTRGNTPKYGLIFHSSFIGRASARNKGRMARYLANKCSIASRIDCFSEMNTTVFGEKLREQVEERLEFYDKGVAPRKNVDVMKAAIESTQNEGGGNKMDVDIGPAEVSVKKSKKKKSKGEEAAVDGEPMAEDKPTAITNGDAAEEPTTEKKKKKKEKRRLAEEQAPENLDDGANGFGSELEGTGKKKKKSSKGAEEEDVQTASEVKKKKKKSKSKDDE</sequence>
<evidence type="ECO:0000256" key="2">
    <source>
        <dbReference type="ARBA" id="ARBA00009211"/>
    </source>
</evidence>
<evidence type="ECO:0000256" key="6">
    <source>
        <dbReference type="SAM" id="MobiDB-lite"/>
    </source>
</evidence>
<dbReference type="SMART" id="SM00931">
    <property type="entry name" value="NOSIC"/>
    <property type="match status" value="1"/>
</dbReference>
<dbReference type="InterPro" id="IPR036070">
    <property type="entry name" value="Nop_dom_sf"/>
</dbReference>
<evidence type="ECO:0000256" key="1">
    <source>
        <dbReference type="ARBA" id="ARBA00004604"/>
    </source>
</evidence>
<feature type="domain" description="Nop" evidence="7">
    <location>
        <begin position="224"/>
        <end position="342"/>
    </location>
</feature>
<dbReference type="GO" id="GO:0032040">
    <property type="term" value="C:small-subunit processome"/>
    <property type="evidence" value="ECO:0007669"/>
    <property type="project" value="InterPro"/>
</dbReference>
<dbReference type="Gene3D" id="1.10.287.4070">
    <property type="match status" value="1"/>
</dbReference>
<evidence type="ECO:0000313" key="8">
    <source>
        <dbReference type="EMBL" id="OVA17545.1"/>
    </source>
</evidence>
<dbReference type="PANTHER" id="PTHR10894">
    <property type="entry name" value="NUCLEOLAR PROTEIN 5 NUCLEOLAR PROTEIN NOP5 NOP58"/>
    <property type="match status" value="1"/>
</dbReference>
<dbReference type="GO" id="GO:0031428">
    <property type="term" value="C:box C/D methylation guide snoRNP complex"/>
    <property type="evidence" value="ECO:0007669"/>
    <property type="project" value="InterPro"/>
</dbReference>
<name>A0A200R4C4_MACCD</name>
<dbReference type="Pfam" id="PF01798">
    <property type="entry name" value="Nop"/>
    <property type="match status" value="1"/>
</dbReference>
<dbReference type="InterPro" id="IPR012976">
    <property type="entry name" value="NOSIC"/>
</dbReference>
<dbReference type="InterPro" id="IPR042239">
    <property type="entry name" value="Nop_C"/>
</dbReference>
<dbReference type="OrthoDB" id="6780543at2759"/>
<dbReference type="FunFam" id="1.10.287.4070:FF:000002">
    <property type="entry name" value="Nucleolar protein 56"/>
    <property type="match status" value="1"/>
</dbReference>
<accession>A0A200R4C4</accession>
<keyword evidence="3" id="KW-0690">Ribosome biogenesis</keyword>
<dbReference type="OMA" id="HAGSINN"/>
<dbReference type="STRING" id="56857.A0A200R4C4"/>
<dbReference type="AlphaFoldDB" id="A0A200R4C4"/>